<dbReference type="CDD" id="cd12914">
    <property type="entry name" value="PDC1_DGC_like"/>
    <property type="match status" value="1"/>
</dbReference>
<evidence type="ECO:0000256" key="4">
    <source>
        <dbReference type="ARBA" id="ARBA00022989"/>
    </source>
</evidence>
<feature type="transmembrane region" description="Helical" evidence="6">
    <location>
        <begin position="30"/>
        <end position="53"/>
    </location>
</feature>
<accession>A0ABX0M9Q9</accession>
<dbReference type="InterPro" id="IPR029787">
    <property type="entry name" value="Nucleotide_cyclase"/>
</dbReference>
<gene>
    <name evidence="8" type="ORF">F1609_27605</name>
</gene>
<name>A0ABX0M9Q9_9BURK</name>
<keyword evidence="4 6" id="KW-1133">Transmembrane helix</keyword>
<protein>
    <submittedName>
        <fullName evidence="8">GGDEF domain-containing protein</fullName>
    </submittedName>
</protein>
<comment type="subcellular location">
    <subcellularLocation>
        <location evidence="1">Cell membrane</location>
        <topology evidence="1">Multi-pass membrane protein</topology>
    </subcellularLocation>
</comment>
<dbReference type="InterPro" id="IPR052163">
    <property type="entry name" value="DGC-Regulatory_Protein"/>
</dbReference>
<dbReference type="InterPro" id="IPR029151">
    <property type="entry name" value="Sensor-like_sf"/>
</dbReference>
<dbReference type="SUPFAM" id="SSF55073">
    <property type="entry name" value="Nucleotide cyclase"/>
    <property type="match status" value="1"/>
</dbReference>
<feature type="transmembrane region" description="Helical" evidence="6">
    <location>
        <begin position="308"/>
        <end position="331"/>
    </location>
</feature>
<organism evidence="8 9">
    <name type="scientific">Massilia aquatica</name>
    <dbReference type="NCBI Taxonomy" id="2609000"/>
    <lineage>
        <taxon>Bacteria</taxon>
        <taxon>Pseudomonadati</taxon>
        <taxon>Pseudomonadota</taxon>
        <taxon>Betaproteobacteria</taxon>
        <taxon>Burkholderiales</taxon>
        <taxon>Oxalobacteraceae</taxon>
        <taxon>Telluria group</taxon>
        <taxon>Massilia</taxon>
    </lineage>
</organism>
<sequence>MRGIVPSRYLCRKTTPMPFNLNPATLKFRLTVLLIGLVLLATSLLTFVSLYLAERQMRDVIGSQQVALLSSAAAYIDADLEARQTLLKTLREELGRTDGKPSGGMQTFLEAHAGLRDEFFNVLVLDSSGAMLANMNDRRINDKVNFGKRAYFTDTVAAREGVISRPFKSALSGKPVILLTEPVYDADGKLIFMLGGAIDLQRPRFFGQLASLGSGATGYLFMLTGDGTVIHHPDKGRILQRVQDEPGGVTPATRAALDGFEGWVEGPTKSGVRALITYKRLRKTDWIVGAVYPVAEAFTPLIRMRPTALLASVAVAALAGLAGWLAILRLLRPLGALRRHVAGNADGSENIDVFNVRRRDEFGELSRAFFTLSQQRREAEVKLEAQARTDILTGIDNRRMFEETFAAALARAARANSSVALAYLDIDHFKAINDTYGHKAGDQVLVEFAKRLRAAVRSTDSVARLAGDEFVAIFEGVSNDAEPAILAGKILDIARTPFLAAGKPLQVTTSVGMAIGGGGASMEDYLALSDEALYAAKDGGRNRFALRLLDSAPPPVARVRVPVRPPIPDAITDALRDAE</sequence>
<evidence type="ECO:0000256" key="2">
    <source>
        <dbReference type="ARBA" id="ARBA00022475"/>
    </source>
</evidence>
<dbReference type="Proteomes" id="UP000819052">
    <property type="component" value="Unassembled WGS sequence"/>
</dbReference>
<dbReference type="InterPro" id="IPR043128">
    <property type="entry name" value="Rev_trsase/Diguanyl_cyclase"/>
</dbReference>
<dbReference type="Gene3D" id="3.30.70.270">
    <property type="match status" value="1"/>
</dbReference>
<feature type="domain" description="GGDEF" evidence="7">
    <location>
        <begin position="417"/>
        <end position="549"/>
    </location>
</feature>
<dbReference type="PANTHER" id="PTHR46663:SF4">
    <property type="entry name" value="DIGUANYLATE CYCLASE DGCT-RELATED"/>
    <property type="match status" value="1"/>
</dbReference>
<dbReference type="CDD" id="cd01949">
    <property type="entry name" value="GGDEF"/>
    <property type="match status" value="1"/>
</dbReference>
<dbReference type="Pfam" id="PF02743">
    <property type="entry name" value="dCache_1"/>
    <property type="match status" value="1"/>
</dbReference>
<dbReference type="NCBIfam" id="TIGR00254">
    <property type="entry name" value="GGDEF"/>
    <property type="match status" value="1"/>
</dbReference>
<evidence type="ECO:0000256" key="1">
    <source>
        <dbReference type="ARBA" id="ARBA00004651"/>
    </source>
</evidence>
<evidence type="ECO:0000256" key="3">
    <source>
        <dbReference type="ARBA" id="ARBA00022692"/>
    </source>
</evidence>
<dbReference type="SUPFAM" id="SSF103190">
    <property type="entry name" value="Sensory domain-like"/>
    <property type="match status" value="1"/>
</dbReference>
<keyword evidence="5 6" id="KW-0472">Membrane</keyword>
<comment type="caution">
    <text evidence="8">The sequence shown here is derived from an EMBL/GenBank/DDBJ whole genome shotgun (WGS) entry which is preliminary data.</text>
</comment>
<evidence type="ECO:0000313" key="8">
    <source>
        <dbReference type="EMBL" id="NHZ43904.1"/>
    </source>
</evidence>
<dbReference type="Gene3D" id="3.30.450.20">
    <property type="entry name" value="PAS domain"/>
    <property type="match status" value="2"/>
</dbReference>
<dbReference type="InterPro" id="IPR000160">
    <property type="entry name" value="GGDEF_dom"/>
</dbReference>
<dbReference type="InterPro" id="IPR033479">
    <property type="entry name" value="dCache_1"/>
</dbReference>
<evidence type="ECO:0000256" key="5">
    <source>
        <dbReference type="ARBA" id="ARBA00023136"/>
    </source>
</evidence>
<keyword evidence="9" id="KW-1185">Reference proteome</keyword>
<keyword evidence="3 6" id="KW-0812">Transmembrane</keyword>
<dbReference type="SMART" id="SM00267">
    <property type="entry name" value="GGDEF"/>
    <property type="match status" value="1"/>
</dbReference>
<dbReference type="PANTHER" id="PTHR46663">
    <property type="entry name" value="DIGUANYLATE CYCLASE DGCT-RELATED"/>
    <property type="match status" value="1"/>
</dbReference>
<dbReference type="CDD" id="cd06225">
    <property type="entry name" value="HAMP"/>
    <property type="match status" value="1"/>
</dbReference>
<dbReference type="CDD" id="cd12912">
    <property type="entry name" value="PDC2_MCP_like"/>
    <property type="match status" value="1"/>
</dbReference>
<dbReference type="Pfam" id="PF00990">
    <property type="entry name" value="GGDEF"/>
    <property type="match status" value="1"/>
</dbReference>
<dbReference type="EMBL" id="VVIW01000024">
    <property type="protein sequence ID" value="NHZ43904.1"/>
    <property type="molecule type" value="Genomic_DNA"/>
</dbReference>
<reference evidence="8 9" key="1">
    <citation type="submission" date="2019-09" db="EMBL/GenBank/DDBJ databases">
        <title>Taxonomy of Antarctic Massilia spp.: description of Massilia rubra sp. nov., Massilia aquatica sp. nov., Massilia mucilaginosa sp. nov., Massilia frigida sp. nov. isolated from streams, lakes and regoliths.</title>
        <authorList>
            <person name="Holochova P."/>
            <person name="Sedlacek I."/>
            <person name="Kralova S."/>
            <person name="Maslanova I."/>
            <person name="Busse H.-J."/>
            <person name="Stankova E."/>
            <person name="Vrbovska V."/>
            <person name="Kovarovic V."/>
            <person name="Bartak M."/>
            <person name="Svec P."/>
            <person name="Pantucek R."/>
        </authorList>
    </citation>
    <scope>NUCLEOTIDE SEQUENCE [LARGE SCALE GENOMIC DNA]</scope>
    <source>
        <strain evidence="8 9">CCM 8693</strain>
    </source>
</reference>
<dbReference type="Gene3D" id="6.10.340.10">
    <property type="match status" value="1"/>
</dbReference>
<evidence type="ECO:0000313" key="9">
    <source>
        <dbReference type="Proteomes" id="UP000819052"/>
    </source>
</evidence>
<evidence type="ECO:0000259" key="7">
    <source>
        <dbReference type="PROSITE" id="PS50887"/>
    </source>
</evidence>
<keyword evidence="2" id="KW-1003">Cell membrane</keyword>
<evidence type="ECO:0000256" key="6">
    <source>
        <dbReference type="SAM" id="Phobius"/>
    </source>
</evidence>
<dbReference type="PROSITE" id="PS50887">
    <property type="entry name" value="GGDEF"/>
    <property type="match status" value="1"/>
</dbReference>
<proteinExistence type="predicted"/>